<reference evidence="6 7" key="1">
    <citation type="journal article" date="2020" name="Cell">
        <title>Large-Scale Comparative Analyses of Tick Genomes Elucidate Their Genetic Diversity and Vector Capacities.</title>
        <authorList>
            <consortium name="Tick Genome and Microbiome Consortium (TIGMIC)"/>
            <person name="Jia N."/>
            <person name="Wang J."/>
            <person name="Shi W."/>
            <person name="Du L."/>
            <person name="Sun Y."/>
            <person name="Zhan W."/>
            <person name="Jiang J.F."/>
            <person name="Wang Q."/>
            <person name="Zhang B."/>
            <person name="Ji P."/>
            <person name="Bell-Sakyi L."/>
            <person name="Cui X.M."/>
            <person name="Yuan T.T."/>
            <person name="Jiang B.G."/>
            <person name="Yang W.F."/>
            <person name="Lam T.T."/>
            <person name="Chang Q.C."/>
            <person name="Ding S.J."/>
            <person name="Wang X.J."/>
            <person name="Zhu J.G."/>
            <person name="Ruan X.D."/>
            <person name="Zhao L."/>
            <person name="Wei J.T."/>
            <person name="Ye R.Z."/>
            <person name="Que T.C."/>
            <person name="Du C.H."/>
            <person name="Zhou Y.H."/>
            <person name="Cheng J.X."/>
            <person name="Dai P.F."/>
            <person name="Guo W.B."/>
            <person name="Han X.H."/>
            <person name="Huang E.J."/>
            <person name="Li L.F."/>
            <person name="Wei W."/>
            <person name="Gao Y.C."/>
            <person name="Liu J.Z."/>
            <person name="Shao H.Z."/>
            <person name="Wang X."/>
            <person name="Wang C.C."/>
            <person name="Yang T.C."/>
            <person name="Huo Q.B."/>
            <person name="Li W."/>
            <person name="Chen H.Y."/>
            <person name="Chen S.E."/>
            <person name="Zhou L.G."/>
            <person name="Ni X.B."/>
            <person name="Tian J.H."/>
            <person name="Sheng Y."/>
            <person name="Liu T."/>
            <person name="Pan Y.S."/>
            <person name="Xia L.Y."/>
            <person name="Li J."/>
            <person name="Zhao F."/>
            <person name="Cao W.C."/>
        </authorList>
    </citation>
    <scope>NUCLEOTIDE SEQUENCE [LARGE SCALE GENOMIC DNA]</scope>
    <source>
        <strain evidence="6">HaeL-2018</strain>
    </source>
</reference>
<dbReference type="Proteomes" id="UP000821853">
    <property type="component" value="Chromosome 2"/>
</dbReference>
<name>A0A9J6FXT6_HAELO</name>
<dbReference type="PANTHER" id="PTHR47526">
    <property type="entry name" value="ATP-DEPENDENT DNA HELICASE"/>
    <property type="match status" value="1"/>
</dbReference>
<keyword evidence="1" id="KW-0540">Nuclease</keyword>
<dbReference type="InterPro" id="IPR034720">
    <property type="entry name" value="Viral_alk_exo"/>
</dbReference>
<dbReference type="GO" id="GO:0006281">
    <property type="term" value="P:DNA repair"/>
    <property type="evidence" value="ECO:0007669"/>
    <property type="project" value="UniProtKB-ARBA"/>
</dbReference>
<protein>
    <submittedName>
        <fullName evidence="6">Uncharacterized protein</fullName>
    </submittedName>
</protein>
<feature type="region of interest" description="Disordered" evidence="5">
    <location>
        <begin position="1"/>
        <end position="26"/>
    </location>
</feature>
<evidence type="ECO:0000256" key="2">
    <source>
        <dbReference type="ARBA" id="ARBA00022759"/>
    </source>
</evidence>
<dbReference type="GO" id="GO:0004527">
    <property type="term" value="F:exonuclease activity"/>
    <property type="evidence" value="ECO:0007669"/>
    <property type="project" value="UniProtKB-KW"/>
</dbReference>
<dbReference type="OrthoDB" id="6155932at2759"/>
<evidence type="ECO:0000256" key="3">
    <source>
        <dbReference type="ARBA" id="ARBA00022801"/>
    </source>
</evidence>
<dbReference type="Pfam" id="PF01771">
    <property type="entry name" value="Viral_alk_exo"/>
    <property type="match status" value="1"/>
</dbReference>
<dbReference type="AlphaFoldDB" id="A0A9J6FXT6"/>
<organism evidence="6 7">
    <name type="scientific">Haemaphysalis longicornis</name>
    <name type="common">Bush tick</name>
    <dbReference type="NCBI Taxonomy" id="44386"/>
    <lineage>
        <taxon>Eukaryota</taxon>
        <taxon>Metazoa</taxon>
        <taxon>Ecdysozoa</taxon>
        <taxon>Arthropoda</taxon>
        <taxon>Chelicerata</taxon>
        <taxon>Arachnida</taxon>
        <taxon>Acari</taxon>
        <taxon>Parasitiformes</taxon>
        <taxon>Ixodida</taxon>
        <taxon>Ixodoidea</taxon>
        <taxon>Ixodidae</taxon>
        <taxon>Haemaphysalinae</taxon>
        <taxon>Haemaphysalis</taxon>
    </lineage>
</organism>
<dbReference type="PANTHER" id="PTHR47526:SF3">
    <property type="entry name" value="PHD-TYPE DOMAIN-CONTAINING PROTEIN"/>
    <property type="match status" value="1"/>
</dbReference>
<keyword evidence="4" id="KW-0269">Exonuclease</keyword>
<evidence type="ECO:0000313" key="6">
    <source>
        <dbReference type="EMBL" id="KAH9367145.1"/>
    </source>
</evidence>
<keyword evidence="7" id="KW-1185">Reference proteome</keyword>
<gene>
    <name evidence="6" type="ORF">HPB48_018853</name>
</gene>
<dbReference type="SUPFAM" id="SSF52980">
    <property type="entry name" value="Restriction endonuclease-like"/>
    <property type="match status" value="1"/>
</dbReference>
<evidence type="ECO:0000256" key="4">
    <source>
        <dbReference type="ARBA" id="ARBA00022839"/>
    </source>
</evidence>
<comment type="caution">
    <text evidence="6">The sequence shown here is derived from an EMBL/GenBank/DDBJ whole genome shotgun (WGS) entry which is preliminary data.</text>
</comment>
<evidence type="ECO:0000313" key="7">
    <source>
        <dbReference type="Proteomes" id="UP000821853"/>
    </source>
</evidence>
<keyword evidence="2" id="KW-0255">Endonuclease</keyword>
<dbReference type="InterPro" id="IPR011604">
    <property type="entry name" value="PDDEXK-like_dom_sf"/>
</dbReference>
<evidence type="ECO:0000256" key="5">
    <source>
        <dbReference type="SAM" id="MobiDB-lite"/>
    </source>
</evidence>
<keyword evidence="3" id="KW-0378">Hydrolase</keyword>
<sequence length="255" mass="28536">MLGTSGRKRQHPGCQMLMHGRPKRAKQLSYTRHRYGPQQTVPQRRKPSGLKKLPNEEAFLQTLQKVAPNARVYTLTTPRPEADRPQLVAPVNMPSDDRLAVTVGTPLSMFTARLLAQRGLQSENVDELAVVVMQKLSITEQDAKAIEQATCGQRSAPLWFSHRKGRVTASIFKDVCRSKKARCTTLVNRIFNAKTINAPAVQYGIANEAVAKERLLGYLEGLHSNARIEDCGLMINPKYPAPRLQSRWDISVRVS</sequence>
<dbReference type="GO" id="GO:0004519">
    <property type="term" value="F:endonuclease activity"/>
    <property type="evidence" value="ECO:0007669"/>
    <property type="project" value="UniProtKB-KW"/>
</dbReference>
<feature type="compositionally biased region" description="Basic residues" evidence="5">
    <location>
        <begin position="1"/>
        <end position="11"/>
    </location>
</feature>
<dbReference type="Gene3D" id="3.90.320.10">
    <property type="match status" value="1"/>
</dbReference>
<proteinExistence type="predicted"/>
<dbReference type="EMBL" id="JABSTR010000004">
    <property type="protein sequence ID" value="KAH9367145.1"/>
    <property type="molecule type" value="Genomic_DNA"/>
</dbReference>
<dbReference type="VEuPathDB" id="VectorBase:HLOH_045868"/>
<evidence type="ECO:0000256" key="1">
    <source>
        <dbReference type="ARBA" id="ARBA00022722"/>
    </source>
</evidence>
<accession>A0A9J6FXT6</accession>
<dbReference type="InterPro" id="IPR011335">
    <property type="entry name" value="Restrct_endonuc-II-like"/>
</dbReference>